<comment type="caution">
    <text evidence="2">The sequence shown here is derived from an EMBL/GenBank/DDBJ whole genome shotgun (WGS) entry which is preliminary data.</text>
</comment>
<name>A0A8J3DQ18_9HYPH</name>
<reference evidence="2" key="2">
    <citation type="submission" date="2020-09" db="EMBL/GenBank/DDBJ databases">
        <authorList>
            <person name="Sun Q."/>
            <person name="Kim S."/>
        </authorList>
    </citation>
    <scope>NUCLEOTIDE SEQUENCE</scope>
    <source>
        <strain evidence="2">KCTC 42249</strain>
    </source>
</reference>
<evidence type="ECO:0000256" key="1">
    <source>
        <dbReference type="SAM" id="Phobius"/>
    </source>
</evidence>
<reference evidence="2" key="1">
    <citation type="journal article" date="2014" name="Int. J. Syst. Evol. Microbiol.">
        <title>Complete genome sequence of Corynebacterium casei LMG S-19264T (=DSM 44701T), isolated from a smear-ripened cheese.</title>
        <authorList>
            <consortium name="US DOE Joint Genome Institute (JGI-PGF)"/>
            <person name="Walter F."/>
            <person name="Albersmeier A."/>
            <person name="Kalinowski J."/>
            <person name="Ruckert C."/>
        </authorList>
    </citation>
    <scope>NUCLEOTIDE SEQUENCE</scope>
    <source>
        <strain evidence="2">KCTC 42249</strain>
    </source>
</reference>
<dbReference type="Proteomes" id="UP000630142">
    <property type="component" value="Unassembled WGS sequence"/>
</dbReference>
<evidence type="ECO:0000313" key="2">
    <source>
        <dbReference type="EMBL" id="GHD15929.1"/>
    </source>
</evidence>
<protein>
    <submittedName>
        <fullName evidence="2">Uncharacterized protein</fullName>
    </submittedName>
</protein>
<organism evidence="2 3">
    <name type="scientific">Tianweitania populi</name>
    <dbReference type="NCBI Taxonomy" id="1607949"/>
    <lineage>
        <taxon>Bacteria</taxon>
        <taxon>Pseudomonadati</taxon>
        <taxon>Pseudomonadota</taxon>
        <taxon>Alphaproteobacteria</taxon>
        <taxon>Hyphomicrobiales</taxon>
        <taxon>Phyllobacteriaceae</taxon>
        <taxon>Tianweitania</taxon>
    </lineage>
</organism>
<accession>A0A8J3DQ18</accession>
<sequence>MIEDCRLIDTTLAPSVDARVRNARLAAAAEPLEFSAGQVIAFSRNAPVSSLDWADIDQADAVIVDTQWRRRTAGLKKLGQKSSRSLRVMWPANDRGRGPVAEMKSTLPLHILTGAVVAFGTGLVMAGVGSLVTHPELLPTVTAWFG</sequence>
<keyword evidence="1" id="KW-0812">Transmembrane</keyword>
<keyword evidence="1" id="KW-0472">Membrane</keyword>
<proteinExistence type="predicted"/>
<keyword evidence="3" id="KW-1185">Reference proteome</keyword>
<keyword evidence="1" id="KW-1133">Transmembrane helix</keyword>
<gene>
    <name evidence="2" type="ORF">GCM10016234_23440</name>
</gene>
<dbReference type="EMBL" id="BMZQ01000002">
    <property type="protein sequence ID" value="GHD15929.1"/>
    <property type="molecule type" value="Genomic_DNA"/>
</dbReference>
<evidence type="ECO:0000313" key="3">
    <source>
        <dbReference type="Proteomes" id="UP000630142"/>
    </source>
</evidence>
<dbReference type="AlphaFoldDB" id="A0A8J3DQ18"/>
<dbReference type="RefSeq" id="WP_189504037.1">
    <property type="nucleotide sequence ID" value="NZ_BMZQ01000002.1"/>
</dbReference>
<feature type="transmembrane region" description="Helical" evidence="1">
    <location>
        <begin position="107"/>
        <end position="132"/>
    </location>
</feature>